<evidence type="ECO:0000313" key="2">
    <source>
        <dbReference type="Proteomes" id="UP000644548"/>
    </source>
</evidence>
<gene>
    <name evidence="1" type="ORF">GCM10008960_36520</name>
</gene>
<dbReference type="Proteomes" id="UP000644548">
    <property type="component" value="Unassembled WGS sequence"/>
</dbReference>
<reference evidence="2" key="1">
    <citation type="journal article" date="2019" name="Int. J. Syst. Evol. Microbiol.">
        <title>The Global Catalogue of Microorganisms (GCM) 10K type strain sequencing project: providing services to taxonomists for standard genome sequencing and annotation.</title>
        <authorList>
            <consortium name="The Broad Institute Genomics Platform"/>
            <consortium name="The Broad Institute Genome Sequencing Center for Infectious Disease"/>
            <person name="Wu L."/>
            <person name="Ma J."/>
        </authorList>
    </citation>
    <scope>NUCLEOTIDE SEQUENCE [LARGE SCALE GENOMIC DNA]</scope>
    <source>
        <strain evidence="2">JCM 31405</strain>
    </source>
</reference>
<comment type="caution">
    <text evidence="1">The sequence shown here is derived from an EMBL/GenBank/DDBJ whole genome shotgun (WGS) entry which is preliminary data.</text>
</comment>
<protein>
    <submittedName>
        <fullName evidence="1">Uncharacterized protein</fullName>
    </submittedName>
</protein>
<evidence type="ECO:0000313" key="1">
    <source>
        <dbReference type="EMBL" id="GGS06810.1"/>
    </source>
</evidence>
<proteinExistence type="predicted"/>
<dbReference type="EMBL" id="BMQN01000017">
    <property type="protein sequence ID" value="GGS06810.1"/>
    <property type="molecule type" value="Genomic_DNA"/>
</dbReference>
<accession>A0ABQ2S814</accession>
<dbReference type="RefSeq" id="WP_189074600.1">
    <property type="nucleotide sequence ID" value="NZ_BMQN01000017.1"/>
</dbReference>
<name>A0ABQ2S814_9DEIO</name>
<keyword evidence="2" id="KW-1185">Reference proteome</keyword>
<sequence>MSTDFLINQVFELQENWERYLTPAQALENQRLKDDGWESWLEVQTDSVPITLVFHWGRAEDQAKVESDPVPYPGALGEAFEQVVRRIHAMSRTLQA</sequence>
<organism evidence="1 2">
    <name type="scientific">Deinococcus sedimenti</name>
    <dbReference type="NCBI Taxonomy" id="1867090"/>
    <lineage>
        <taxon>Bacteria</taxon>
        <taxon>Thermotogati</taxon>
        <taxon>Deinococcota</taxon>
        <taxon>Deinococci</taxon>
        <taxon>Deinococcales</taxon>
        <taxon>Deinococcaceae</taxon>
        <taxon>Deinococcus</taxon>
    </lineage>
</organism>